<dbReference type="EMBL" id="CP022535">
    <property type="protein sequence ID" value="ASP28603.1"/>
    <property type="molecule type" value="Genomic_DNA"/>
</dbReference>
<keyword evidence="1" id="KW-0963">Cytoplasm</keyword>
<organism evidence="7 8">
    <name type="scientific">Spiroplasma corruscae</name>
    <dbReference type="NCBI Taxonomy" id="216934"/>
    <lineage>
        <taxon>Bacteria</taxon>
        <taxon>Bacillati</taxon>
        <taxon>Mycoplasmatota</taxon>
        <taxon>Mollicutes</taxon>
        <taxon>Entomoplasmatales</taxon>
        <taxon>Spiroplasmataceae</taxon>
        <taxon>Spiroplasma</taxon>
    </lineage>
</organism>
<reference evidence="7 8" key="1">
    <citation type="submission" date="2017-07" db="EMBL/GenBank/DDBJ databases">
        <title>Complete genome sequence of Spiroplasma corruscae EC-1 (DSM 19793).</title>
        <authorList>
            <person name="Tsai Y.-M."/>
            <person name="Lo W.-S."/>
            <person name="Kuo C.-H."/>
        </authorList>
    </citation>
    <scope>NUCLEOTIDE SEQUENCE [LARGE SCALE GENOMIC DNA]</scope>
    <source>
        <strain evidence="7 8">EC-1</strain>
    </source>
</reference>
<evidence type="ECO:0000256" key="1">
    <source>
        <dbReference type="ARBA" id="ARBA00022490"/>
    </source>
</evidence>
<dbReference type="OrthoDB" id="9809084at2"/>
<evidence type="ECO:0000256" key="5">
    <source>
        <dbReference type="ARBA" id="ARBA00022691"/>
    </source>
</evidence>
<dbReference type="Gene3D" id="3.30.950.10">
    <property type="entry name" value="Methyltransferase, Cobalt-precorrin-4 Transmethylase, Domain 2"/>
    <property type="match status" value="1"/>
</dbReference>
<proteinExistence type="predicted"/>
<dbReference type="InterPro" id="IPR035996">
    <property type="entry name" value="4pyrrol_Methylase_sf"/>
</dbReference>
<keyword evidence="8" id="KW-1185">Reference proteome</keyword>
<dbReference type="Gene3D" id="3.40.1010.10">
    <property type="entry name" value="Cobalt-precorrin-4 Transmethylase, Domain 1"/>
    <property type="match status" value="1"/>
</dbReference>
<dbReference type="InterPro" id="IPR000878">
    <property type="entry name" value="4pyrrol_Mease"/>
</dbReference>
<dbReference type="NCBIfam" id="TIGR00096">
    <property type="entry name" value="16S rRNA (cytidine(1402)-2'-O)-methyltransferase"/>
    <property type="match status" value="1"/>
</dbReference>
<gene>
    <name evidence="7" type="primary">rsmI</name>
    <name evidence="7" type="ORF">SCORR_v1c08310</name>
</gene>
<dbReference type="Pfam" id="PF00590">
    <property type="entry name" value="TP_methylase"/>
    <property type="match status" value="1"/>
</dbReference>
<dbReference type="InterPro" id="IPR008189">
    <property type="entry name" value="rRNA_ssu_MeTfrase_I"/>
</dbReference>
<evidence type="ECO:0000259" key="6">
    <source>
        <dbReference type="Pfam" id="PF00590"/>
    </source>
</evidence>
<keyword evidence="5" id="KW-0949">S-adenosyl-L-methionine</keyword>
<keyword evidence="4 7" id="KW-0808">Transferase</keyword>
<dbReference type="InterPro" id="IPR014776">
    <property type="entry name" value="4pyrrole_Mease_sub2"/>
</dbReference>
<dbReference type="PANTHER" id="PTHR46111">
    <property type="entry name" value="RIBOSOMAL RNA SMALL SUBUNIT METHYLTRANSFERASE I"/>
    <property type="match status" value="1"/>
</dbReference>
<dbReference type="CDD" id="cd11648">
    <property type="entry name" value="RsmI"/>
    <property type="match status" value="1"/>
</dbReference>
<dbReference type="KEGG" id="scou:SCORR_v1c08310"/>
<dbReference type="GO" id="GO:0008168">
    <property type="term" value="F:methyltransferase activity"/>
    <property type="evidence" value="ECO:0007669"/>
    <property type="project" value="UniProtKB-KW"/>
</dbReference>
<keyword evidence="2" id="KW-0698">rRNA processing</keyword>
<evidence type="ECO:0000256" key="2">
    <source>
        <dbReference type="ARBA" id="ARBA00022552"/>
    </source>
</evidence>
<dbReference type="PIRSF" id="PIRSF005917">
    <property type="entry name" value="MTase_YraL"/>
    <property type="match status" value="1"/>
</dbReference>
<evidence type="ECO:0000256" key="4">
    <source>
        <dbReference type="ARBA" id="ARBA00022679"/>
    </source>
</evidence>
<dbReference type="AlphaFoldDB" id="A0A222EQT0"/>
<sequence length="289" mass="33200">MLRVQNTFKNNLKTVYLIGTPIGNLKDISFRAIEILKKSDVIFCEDKRVSVNLLNHYNITTNLRSLHKYNELEVYNKFEEDIQLYKTISIISDAGVPCISDPGKYLINKIVENNLNINITAVNAGPAYIHSLIVSGFLANDNIFLGFLKNKNNNEEIINVVNTFDGVICFYESVHRIVDRINSLSLFLSSDTNIVIGREITKINEQFIYGNLEEVKDYVNSENFIKKGEFCILINVNKDNLLFEINMENIEKEICVLTNKNITNKEIIKIISKKYKINKNKVSSLVYKK</sequence>
<dbReference type="Proteomes" id="UP000203229">
    <property type="component" value="Chromosome"/>
</dbReference>
<dbReference type="GO" id="GO:0032259">
    <property type="term" value="P:methylation"/>
    <property type="evidence" value="ECO:0007669"/>
    <property type="project" value="UniProtKB-KW"/>
</dbReference>
<evidence type="ECO:0000313" key="7">
    <source>
        <dbReference type="EMBL" id="ASP28603.1"/>
    </source>
</evidence>
<dbReference type="RefSeq" id="WP_094049497.1">
    <property type="nucleotide sequence ID" value="NZ_CP022535.1"/>
</dbReference>
<evidence type="ECO:0000313" key="8">
    <source>
        <dbReference type="Proteomes" id="UP000203229"/>
    </source>
</evidence>
<dbReference type="InterPro" id="IPR018063">
    <property type="entry name" value="SAM_MeTrfase_RsmI_CS"/>
</dbReference>
<keyword evidence="3 7" id="KW-0489">Methyltransferase</keyword>
<dbReference type="PANTHER" id="PTHR46111:SF1">
    <property type="entry name" value="RIBOSOMAL RNA SMALL SUBUNIT METHYLTRANSFERASE I"/>
    <property type="match status" value="1"/>
</dbReference>
<dbReference type="GO" id="GO:0006364">
    <property type="term" value="P:rRNA processing"/>
    <property type="evidence" value="ECO:0007669"/>
    <property type="project" value="UniProtKB-KW"/>
</dbReference>
<dbReference type="PROSITE" id="PS01296">
    <property type="entry name" value="RSMI"/>
    <property type="match status" value="1"/>
</dbReference>
<name>A0A222EQT0_9MOLU</name>
<feature type="domain" description="Tetrapyrrole methylase" evidence="6">
    <location>
        <begin position="14"/>
        <end position="215"/>
    </location>
</feature>
<accession>A0A222EQT0</accession>
<dbReference type="SUPFAM" id="SSF53790">
    <property type="entry name" value="Tetrapyrrole methylase"/>
    <property type="match status" value="1"/>
</dbReference>
<evidence type="ECO:0000256" key="3">
    <source>
        <dbReference type="ARBA" id="ARBA00022603"/>
    </source>
</evidence>
<protein>
    <submittedName>
        <fullName evidence="7">16S rRNA (Cytidine1402-2'-O)-methyltransferase</fullName>
    </submittedName>
</protein>
<dbReference type="InterPro" id="IPR014777">
    <property type="entry name" value="4pyrrole_Mease_sub1"/>
</dbReference>